<organism evidence="3 4">
    <name type="scientific">Streptomyces violaceoruber</name>
    <dbReference type="NCBI Taxonomy" id="1935"/>
    <lineage>
        <taxon>Bacteria</taxon>
        <taxon>Bacillati</taxon>
        <taxon>Actinomycetota</taxon>
        <taxon>Actinomycetes</taxon>
        <taxon>Kitasatosporales</taxon>
        <taxon>Streptomycetaceae</taxon>
        <taxon>Streptomyces</taxon>
        <taxon>Streptomyces violaceoruber group</taxon>
    </lineage>
</organism>
<evidence type="ECO:0000313" key="4">
    <source>
        <dbReference type="Proteomes" id="UP000192445"/>
    </source>
</evidence>
<protein>
    <submittedName>
        <fullName evidence="3">Uncharacterized protein</fullName>
    </submittedName>
</protein>
<dbReference type="AlphaFoldDB" id="A0A1V0U8E9"/>
<keyword evidence="2" id="KW-1133">Transmembrane helix</keyword>
<dbReference type="STRING" id="1935.B1H20_08925"/>
<accession>A0A1V0U8E9</accession>
<evidence type="ECO:0000256" key="2">
    <source>
        <dbReference type="SAM" id="Phobius"/>
    </source>
</evidence>
<evidence type="ECO:0000313" key="3">
    <source>
        <dbReference type="EMBL" id="ARF61514.1"/>
    </source>
</evidence>
<gene>
    <name evidence="3" type="ORF">B1H20_08925</name>
</gene>
<feature type="transmembrane region" description="Helical" evidence="2">
    <location>
        <begin position="20"/>
        <end position="42"/>
    </location>
</feature>
<keyword evidence="2" id="KW-0812">Transmembrane</keyword>
<feature type="region of interest" description="Disordered" evidence="1">
    <location>
        <begin position="57"/>
        <end position="77"/>
    </location>
</feature>
<keyword evidence="2" id="KW-0472">Membrane</keyword>
<dbReference type="KEGG" id="svu:B1H20_08925"/>
<proteinExistence type="predicted"/>
<dbReference type="Proteomes" id="UP000192445">
    <property type="component" value="Chromosome"/>
</dbReference>
<evidence type="ECO:0000256" key="1">
    <source>
        <dbReference type="SAM" id="MobiDB-lite"/>
    </source>
</evidence>
<sequence>MSPAWRRAWLSWLFLELADSVHRGFGLSGIVVMVLCLNLLLIHQSRDWVLEHTEEADPDAGMGRVAGLPQGTESPRA</sequence>
<dbReference type="EMBL" id="CP020570">
    <property type="protein sequence ID" value="ARF61514.1"/>
    <property type="molecule type" value="Genomic_DNA"/>
</dbReference>
<name>A0A1V0U8E9_STRVN</name>
<reference evidence="3 4" key="1">
    <citation type="submission" date="2017-03" db="EMBL/GenBank/DDBJ databases">
        <title>Complete Genome Sequence of a natural compounds producer, Streptomyces violaceus S21.</title>
        <authorList>
            <person name="Zhong C."/>
            <person name="Zhao Z."/>
            <person name="Fu J."/>
            <person name="Zong G."/>
            <person name="Qin R."/>
            <person name="Cao G."/>
        </authorList>
    </citation>
    <scope>NUCLEOTIDE SEQUENCE [LARGE SCALE GENOMIC DNA]</scope>
    <source>
        <strain evidence="3 4">S21</strain>
    </source>
</reference>